<protein>
    <recommendedName>
        <fullName evidence="4">Phospholipase B-like</fullName>
    </recommendedName>
</protein>
<accession>A0A0D3IF24</accession>
<dbReference type="Proteomes" id="UP000013827">
    <property type="component" value="Unassembled WGS sequence"/>
</dbReference>
<feature type="signal peptide" evidence="1">
    <location>
        <begin position="1"/>
        <end position="18"/>
    </location>
</feature>
<dbReference type="HOGENOM" id="CLU_629199_0_0_1"/>
<evidence type="ECO:0008006" key="4">
    <source>
        <dbReference type="Google" id="ProtNLM"/>
    </source>
</evidence>
<dbReference type="EnsemblProtists" id="EOD09859">
    <property type="protein sequence ID" value="EOD09859"/>
    <property type="gene ID" value="EMIHUDRAFT_216501"/>
</dbReference>
<organism evidence="2 3">
    <name type="scientific">Emiliania huxleyi (strain CCMP1516)</name>
    <dbReference type="NCBI Taxonomy" id="280463"/>
    <lineage>
        <taxon>Eukaryota</taxon>
        <taxon>Haptista</taxon>
        <taxon>Haptophyta</taxon>
        <taxon>Prymnesiophyceae</taxon>
        <taxon>Isochrysidales</taxon>
        <taxon>Noelaerhabdaceae</taxon>
        <taxon>Emiliania</taxon>
    </lineage>
</organism>
<proteinExistence type="predicted"/>
<dbReference type="KEGG" id="ehx:EMIHUDRAFT_216501"/>
<reference evidence="2" key="2">
    <citation type="submission" date="2024-10" db="UniProtKB">
        <authorList>
            <consortium name="EnsemblProtists"/>
        </authorList>
    </citation>
    <scope>IDENTIFICATION</scope>
</reference>
<dbReference type="eggNOG" id="ENOG502SWJU">
    <property type="taxonomic scope" value="Eukaryota"/>
</dbReference>
<keyword evidence="1" id="KW-0732">Signal</keyword>
<reference evidence="3" key="1">
    <citation type="journal article" date="2013" name="Nature">
        <title>Pan genome of the phytoplankton Emiliania underpins its global distribution.</title>
        <authorList>
            <person name="Read B.A."/>
            <person name="Kegel J."/>
            <person name="Klute M.J."/>
            <person name="Kuo A."/>
            <person name="Lefebvre S.C."/>
            <person name="Maumus F."/>
            <person name="Mayer C."/>
            <person name="Miller J."/>
            <person name="Monier A."/>
            <person name="Salamov A."/>
            <person name="Young J."/>
            <person name="Aguilar M."/>
            <person name="Claverie J.M."/>
            <person name="Frickenhaus S."/>
            <person name="Gonzalez K."/>
            <person name="Herman E.K."/>
            <person name="Lin Y.C."/>
            <person name="Napier J."/>
            <person name="Ogata H."/>
            <person name="Sarno A.F."/>
            <person name="Shmutz J."/>
            <person name="Schroeder D."/>
            <person name="de Vargas C."/>
            <person name="Verret F."/>
            <person name="von Dassow P."/>
            <person name="Valentin K."/>
            <person name="Van de Peer Y."/>
            <person name="Wheeler G."/>
            <person name="Dacks J.B."/>
            <person name="Delwiche C.F."/>
            <person name="Dyhrman S.T."/>
            <person name="Glockner G."/>
            <person name="John U."/>
            <person name="Richards T."/>
            <person name="Worden A.Z."/>
            <person name="Zhang X."/>
            <person name="Grigoriev I.V."/>
            <person name="Allen A.E."/>
            <person name="Bidle K."/>
            <person name="Borodovsky M."/>
            <person name="Bowler C."/>
            <person name="Brownlee C."/>
            <person name="Cock J.M."/>
            <person name="Elias M."/>
            <person name="Gladyshev V.N."/>
            <person name="Groth M."/>
            <person name="Guda C."/>
            <person name="Hadaegh A."/>
            <person name="Iglesias-Rodriguez M.D."/>
            <person name="Jenkins J."/>
            <person name="Jones B.M."/>
            <person name="Lawson T."/>
            <person name="Leese F."/>
            <person name="Lindquist E."/>
            <person name="Lobanov A."/>
            <person name="Lomsadze A."/>
            <person name="Malik S.B."/>
            <person name="Marsh M.E."/>
            <person name="Mackinder L."/>
            <person name="Mock T."/>
            <person name="Mueller-Roeber B."/>
            <person name="Pagarete A."/>
            <person name="Parker M."/>
            <person name="Probert I."/>
            <person name="Quesneville H."/>
            <person name="Raines C."/>
            <person name="Rensing S.A."/>
            <person name="Riano-Pachon D.M."/>
            <person name="Richier S."/>
            <person name="Rokitta S."/>
            <person name="Shiraiwa Y."/>
            <person name="Soanes D.M."/>
            <person name="van der Giezen M."/>
            <person name="Wahlund T.M."/>
            <person name="Williams B."/>
            <person name="Wilson W."/>
            <person name="Wolfe G."/>
            <person name="Wurch L.L."/>
        </authorList>
    </citation>
    <scope>NUCLEOTIDE SEQUENCE</scope>
</reference>
<name>A0A0D3IF24_EMIH1</name>
<keyword evidence="3" id="KW-1185">Reference proteome</keyword>
<dbReference type="AlphaFoldDB" id="A0A0D3IF24"/>
<feature type="chain" id="PRO_5044195453" description="Phospholipase B-like" evidence="1">
    <location>
        <begin position="19"/>
        <end position="436"/>
    </location>
</feature>
<evidence type="ECO:0000256" key="1">
    <source>
        <dbReference type="SAM" id="SignalP"/>
    </source>
</evidence>
<evidence type="ECO:0000313" key="2">
    <source>
        <dbReference type="EnsemblProtists" id="EOD09859"/>
    </source>
</evidence>
<sequence>MFSLLLRLVLARAPGAAACPSGTTRVDTFAAEGTLWSACEDLQTPGGGLTLVPAADGVEAVHLPKTYEPYAPKPDSEYYLGLGKRRVLDAKWDMLGDALLHSCDGATRTSGLCEVTWARVESAIPVMRYSRGNRQASGNNMMCSPYSPESGVRTFTGSRSASVDATFSDHADDCTDNGFPRPQGYVMNLTAIANGEPPIPPDGWFKYVNFSAMAEGLLGQPSPNLVFYFPLLPQNFSAYGGSRYWTMVASPRPDMQGGREQDVWFRFQQLRCSGARLAPPCELVGTPQYYDTYWFSNSPITDRWIRPELKANASGFYGNLLAVKRYWDRELAAEGMMALSLPDTAGTNGSWLTDQALFSMVRSMISRDDTWHPRYGVLPGYGVSLQDGFQDTFTSTATAALEWGMFPYARGVIDNWLRYYTRDNGMITYRAEMSSR</sequence>
<dbReference type="RefSeq" id="XP_005762288.1">
    <property type="nucleotide sequence ID" value="XM_005762231.1"/>
</dbReference>
<evidence type="ECO:0000313" key="3">
    <source>
        <dbReference type="Proteomes" id="UP000013827"/>
    </source>
</evidence>
<dbReference type="PaxDb" id="2903-EOD09859"/>
<dbReference type="GeneID" id="17255979"/>